<dbReference type="InterPro" id="IPR041471">
    <property type="entry name" value="UvrB_inter"/>
</dbReference>
<evidence type="ECO:0000259" key="17">
    <source>
        <dbReference type="PROSITE" id="PS51194"/>
    </source>
</evidence>
<keyword evidence="14" id="KW-0175">Coiled coil</keyword>
<dbReference type="AlphaFoldDB" id="A0A368HJH7"/>
<dbReference type="SMART" id="SM00487">
    <property type="entry name" value="DEXDc"/>
    <property type="match status" value="1"/>
</dbReference>
<evidence type="ECO:0000256" key="2">
    <source>
        <dbReference type="ARBA" id="ARBA00022490"/>
    </source>
</evidence>
<dbReference type="SMART" id="SM01058">
    <property type="entry name" value="CarD_TRCF"/>
    <property type="match status" value="1"/>
</dbReference>
<dbReference type="EMBL" id="PSYR01000001">
    <property type="protein sequence ID" value="RCN59531.1"/>
    <property type="molecule type" value="Genomic_DNA"/>
</dbReference>
<protein>
    <recommendedName>
        <fullName evidence="12 13">Transcription-repair-coupling factor</fullName>
        <shortName evidence="13">TRCF</shortName>
        <ecNumber evidence="13">3.6.4.-</ecNumber>
    </recommendedName>
</protein>
<evidence type="ECO:0000256" key="4">
    <source>
        <dbReference type="ARBA" id="ARBA00022763"/>
    </source>
</evidence>
<dbReference type="GO" id="GO:0005524">
    <property type="term" value="F:ATP binding"/>
    <property type="evidence" value="ECO:0007669"/>
    <property type="project" value="UniProtKB-UniRule"/>
</dbReference>
<comment type="subcellular location">
    <subcellularLocation>
        <location evidence="1 13">Cytoplasm</location>
    </subcellularLocation>
</comment>
<evidence type="ECO:0000256" key="15">
    <source>
        <dbReference type="SAM" id="MobiDB-lite"/>
    </source>
</evidence>
<dbReference type="GO" id="GO:0000716">
    <property type="term" value="P:transcription-coupled nucleotide-excision repair, DNA damage recognition"/>
    <property type="evidence" value="ECO:0007669"/>
    <property type="project" value="UniProtKB-UniRule"/>
</dbReference>
<dbReference type="PANTHER" id="PTHR47964">
    <property type="entry name" value="ATP-DEPENDENT DNA HELICASE HOMOLOG RECG, CHLOROPLASTIC"/>
    <property type="match status" value="1"/>
</dbReference>
<dbReference type="Gene3D" id="3.40.50.300">
    <property type="entry name" value="P-loop containing nucleotide triphosphate hydrolases"/>
    <property type="match status" value="2"/>
</dbReference>
<dbReference type="SMART" id="SM00982">
    <property type="entry name" value="TRCF"/>
    <property type="match status" value="1"/>
</dbReference>
<feature type="region of interest" description="Disordered" evidence="15">
    <location>
        <begin position="1"/>
        <end position="21"/>
    </location>
</feature>
<dbReference type="InterPro" id="IPR014001">
    <property type="entry name" value="Helicase_ATP-bd"/>
</dbReference>
<dbReference type="SMART" id="SM00490">
    <property type="entry name" value="HELICc"/>
    <property type="match status" value="1"/>
</dbReference>
<keyword evidence="4 13" id="KW-0227">DNA damage</keyword>
<dbReference type="SUPFAM" id="SSF141259">
    <property type="entry name" value="CarD-like"/>
    <property type="match status" value="1"/>
</dbReference>
<dbReference type="NCBIfam" id="TIGR00580">
    <property type="entry name" value="mfd"/>
    <property type="match status" value="1"/>
</dbReference>
<accession>A0A368HJH7</accession>
<keyword evidence="5 13" id="KW-0378">Hydrolase</keyword>
<comment type="caution">
    <text evidence="18">The sequence shown here is derived from an EMBL/GenBank/DDBJ whole genome shotgun (WGS) entry which is preliminary data.</text>
</comment>
<dbReference type="Proteomes" id="UP000253250">
    <property type="component" value="Unassembled WGS sequence"/>
</dbReference>
<dbReference type="InterPro" id="IPR048635">
    <property type="entry name" value="MFD_D3"/>
</dbReference>
<comment type="similarity">
    <text evidence="10 13">In the N-terminal section; belongs to the UvrB family.</text>
</comment>
<dbReference type="GO" id="GO:0006355">
    <property type="term" value="P:regulation of DNA-templated transcription"/>
    <property type="evidence" value="ECO:0007669"/>
    <property type="project" value="UniProtKB-UniRule"/>
</dbReference>
<keyword evidence="2 13" id="KW-0963">Cytoplasm</keyword>
<keyword evidence="8 13" id="KW-0238">DNA-binding</keyword>
<evidence type="ECO:0000259" key="16">
    <source>
        <dbReference type="PROSITE" id="PS51192"/>
    </source>
</evidence>
<dbReference type="InterPro" id="IPR011545">
    <property type="entry name" value="DEAD/DEAH_box_helicase_dom"/>
</dbReference>
<keyword evidence="6" id="KW-0347">Helicase</keyword>
<dbReference type="Gene3D" id="2.40.10.170">
    <property type="match status" value="1"/>
</dbReference>
<comment type="similarity">
    <text evidence="11 13">In the C-terminal section; belongs to the helicase family. RecG subfamily.</text>
</comment>
<feature type="domain" description="Helicase C-terminal" evidence="17">
    <location>
        <begin position="801"/>
        <end position="960"/>
    </location>
</feature>
<dbReference type="GO" id="GO:0005737">
    <property type="term" value="C:cytoplasm"/>
    <property type="evidence" value="ECO:0007669"/>
    <property type="project" value="UniProtKB-SubCell"/>
</dbReference>
<dbReference type="Gene3D" id="3.90.1150.50">
    <property type="entry name" value="Transcription-repair-coupling factor, D7 domain"/>
    <property type="match status" value="1"/>
</dbReference>
<evidence type="ECO:0000256" key="6">
    <source>
        <dbReference type="ARBA" id="ARBA00022806"/>
    </source>
</evidence>
<dbReference type="EC" id="3.6.4.-" evidence="13"/>
<organism evidence="18 19">
    <name type="scientific">Acidiferrobacter thiooxydans</name>
    <dbReference type="NCBI Taxonomy" id="163359"/>
    <lineage>
        <taxon>Bacteria</taxon>
        <taxon>Pseudomonadati</taxon>
        <taxon>Pseudomonadota</taxon>
        <taxon>Gammaproteobacteria</taxon>
        <taxon>Acidiferrobacterales</taxon>
        <taxon>Acidiferrobacteraceae</taxon>
        <taxon>Acidiferrobacter</taxon>
    </lineage>
</organism>
<evidence type="ECO:0000256" key="12">
    <source>
        <dbReference type="ARBA" id="ARBA00070128"/>
    </source>
</evidence>
<dbReference type="Gene3D" id="3.30.2060.10">
    <property type="entry name" value="Penicillin-binding protein 1b domain"/>
    <property type="match status" value="1"/>
</dbReference>
<dbReference type="PROSITE" id="PS51192">
    <property type="entry name" value="HELICASE_ATP_BIND_1"/>
    <property type="match status" value="1"/>
</dbReference>
<evidence type="ECO:0000256" key="9">
    <source>
        <dbReference type="ARBA" id="ARBA00023204"/>
    </source>
</evidence>
<evidence type="ECO:0000256" key="10">
    <source>
        <dbReference type="ARBA" id="ARBA00061104"/>
    </source>
</evidence>
<dbReference type="SUPFAM" id="SSF52540">
    <property type="entry name" value="P-loop containing nucleoside triphosphate hydrolases"/>
    <property type="match status" value="4"/>
</dbReference>
<dbReference type="Pfam" id="PF21132">
    <property type="entry name" value="MFD_D3"/>
    <property type="match status" value="1"/>
</dbReference>
<keyword evidence="9 13" id="KW-0234">DNA repair</keyword>
<dbReference type="GO" id="GO:0016787">
    <property type="term" value="F:hydrolase activity"/>
    <property type="evidence" value="ECO:0007669"/>
    <property type="project" value="UniProtKB-KW"/>
</dbReference>
<keyword evidence="19" id="KW-1185">Reference proteome</keyword>
<dbReference type="GO" id="GO:0003684">
    <property type="term" value="F:damaged DNA binding"/>
    <property type="evidence" value="ECO:0007669"/>
    <property type="project" value="InterPro"/>
</dbReference>
<keyword evidence="3 13" id="KW-0547">Nucleotide-binding</keyword>
<feature type="domain" description="Helicase ATP-binding" evidence="16">
    <location>
        <begin position="619"/>
        <end position="780"/>
    </location>
</feature>
<comment type="function">
    <text evidence="13">Couples transcription and DNA repair by recognizing RNA polymerase (RNAP) stalled at DNA lesions. Mediates ATP-dependent release of RNAP and its truncated transcript from the DNA, and recruitment of nucleotide excision repair machinery to the damaged site.</text>
</comment>
<dbReference type="InterPro" id="IPR004576">
    <property type="entry name" value="Mfd"/>
</dbReference>
<dbReference type="Gene3D" id="3.40.50.11140">
    <property type="match status" value="1"/>
</dbReference>
<dbReference type="InterPro" id="IPR001650">
    <property type="entry name" value="Helicase_C-like"/>
</dbReference>
<dbReference type="PROSITE" id="PS51194">
    <property type="entry name" value="HELICASE_CTER"/>
    <property type="match status" value="1"/>
</dbReference>
<dbReference type="FunFam" id="3.40.50.300:FF:000300">
    <property type="entry name" value="Transcription-repair-coupling factor"/>
    <property type="match status" value="1"/>
</dbReference>
<dbReference type="InterPro" id="IPR047112">
    <property type="entry name" value="RecG/Mfd"/>
</dbReference>
<dbReference type="OrthoDB" id="9804325at2"/>
<dbReference type="Gene3D" id="3.40.50.11180">
    <property type="match status" value="1"/>
</dbReference>
<gene>
    <name evidence="13 18" type="primary">mfd</name>
    <name evidence="18" type="ORF">C4900_04425</name>
</gene>
<proteinExistence type="inferred from homology"/>
<evidence type="ECO:0000313" key="18">
    <source>
        <dbReference type="EMBL" id="RCN59531.1"/>
    </source>
</evidence>
<dbReference type="CDD" id="cd17991">
    <property type="entry name" value="DEXHc_TRCF"/>
    <property type="match status" value="1"/>
</dbReference>
<evidence type="ECO:0000256" key="1">
    <source>
        <dbReference type="ARBA" id="ARBA00004496"/>
    </source>
</evidence>
<dbReference type="FunFam" id="3.40.50.300:FF:000546">
    <property type="entry name" value="Transcription-repair-coupling factor"/>
    <property type="match status" value="1"/>
</dbReference>
<dbReference type="Pfam" id="PF00270">
    <property type="entry name" value="DEAD"/>
    <property type="match status" value="1"/>
</dbReference>
<evidence type="ECO:0000256" key="5">
    <source>
        <dbReference type="ARBA" id="ARBA00022801"/>
    </source>
</evidence>
<name>A0A368HJH7_9GAMM</name>
<evidence type="ECO:0000256" key="13">
    <source>
        <dbReference type="HAMAP-Rule" id="MF_00969"/>
    </source>
</evidence>
<feature type="coiled-coil region" evidence="14">
    <location>
        <begin position="551"/>
        <end position="578"/>
    </location>
</feature>
<evidence type="ECO:0000256" key="14">
    <source>
        <dbReference type="SAM" id="Coils"/>
    </source>
</evidence>
<evidence type="ECO:0000256" key="3">
    <source>
        <dbReference type="ARBA" id="ARBA00022741"/>
    </source>
</evidence>
<keyword evidence="7 13" id="KW-0067">ATP-binding</keyword>
<dbReference type="GO" id="GO:0003678">
    <property type="term" value="F:DNA helicase activity"/>
    <property type="evidence" value="ECO:0007669"/>
    <property type="project" value="TreeGrafter"/>
</dbReference>
<dbReference type="InterPro" id="IPR027417">
    <property type="entry name" value="P-loop_NTPase"/>
</dbReference>
<dbReference type="Pfam" id="PF17757">
    <property type="entry name" value="UvrB_inter"/>
    <property type="match status" value="1"/>
</dbReference>
<dbReference type="InterPro" id="IPR005118">
    <property type="entry name" value="TRCF_C"/>
</dbReference>
<reference evidence="18 19" key="1">
    <citation type="submission" date="2018-02" db="EMBL/GenBank/DDBJ databases">
        <title>Insights into the biology of acidophilic members of the Acidiferrobacteraceae family derived from comparative genomic analyses.</title>
        <authorList>
            <person name="Issotta F."/>
            <person name="Thyssen C."/>
            <person name="Mena C."/>
            <person name="Moya A."/>
            <person name="Bellenberg S."/>
            <person name="Sproer C."/>
            <person name="Covarrubias P.C."/>
            <person name="Sand W."/>
            <person name="Quatrini R."/>
            <person name="Vera M."/>
        </authorList>
    </citation>
    <scope>NUCLEOTIDE SEQUENCE [LARGE SCALE GENOMIC DNA]</scope>
    <source>
        <strain evidence="19">m-1</strain>
    </source>
</reference>
<dbReference type="Pfam" id="PF03461">
    <property type="entry name" value="TRCF"/>
    <property type="match status" value="1"/>
</dbReference>
<evidence type="ECO:0000256" key="8">
    <source>
        <dbReference type="ARBA" id="ARBA00023125"/>
    </source>
</evidence>
<evidence type="ECO:0000256" key="7">
    <source>
        <dbReference type="ARBA" id="ARBA00022840"/>
    </source>
</evidence>
<dbReference type="PANTHER" id="PTHR47964:SF1">
    <property type="entry name" value="ATP-DEPENDENT DNA HELICASE HOMOLOG RECG, CHLOROPLASTIC"/>
    <property type="match status" value="1"/>
</dbReference>
<dbReference type="SUPFAM" id="SSF143517">
    <property type="entry name" value="TRCF domain-like"/>
    <property type="match status" value="1"/>
</dbReference>
<dbReference type="InterPro" id="IPR036101">
    <property type="entry name" value="CarD-like/TRCF_RID_sf"/>
</dbReference>
<sequence length="1167" mass="130102">MSVPELPTIHSPLNPPAPSGSEHWVGLHASARGLALARAAEAGRLLIVVTQDVRSRERLEDEIAFYRDPNGPPTLTFPDWECLPYDRFSPHPDILSERLATLATLPHLTHGLVLTAAATLMHYLPPASHLLGHSFVLRVGDKLDIERFRERLVQAAYNAVGQVMEAGEFAIRGGLIDLFPMGAGRAYRIDLFDDVVESIRTFDPETQRSQETLREIRVLPAREHPLTTDAVQTFRSNYRAAFAGDPRASLIYREVSDGRSPAGIEYYLPLFFSEVATFVDYLPAHATLVFMEGSRAQIEHFERETAERYEASRGHIERPVLPPDRLFLTAAGLKERLERFPEISLAAEGTGIVRHFATREPPSLPQDTHAPEPYAALLAALAVGTRRTLIVAEAAGRREALRAALTAHGYRPQGFDSWHAFVQDKAPLGLMSAPLDRGLELDEPALRVIVESQLYGERAQQRRRRIKARDQQALIKGLGELHAGDAVVHEDHGVGRYLGLVRLSVSDIENEFLALEYAGGDKLYVPVTDLHLLGRYTGTDPEHAPLHKLGNEAWDKAKRRAEEKARDAAAELLEIYARRAARPGHAFAVRGPEYERFADAFPFEETPDQTRVIAEVLSDMESPRPMDRLVCGDVGFGKTEVAMRAAFLAVQDHKQVAVLVPTTLLAQQHYQNFRDRFADLPVEIDLLSRFRTHQEIGEALRRLESGRIDIVIGTHRLLQEDVHFQALGLVIVDEEHRFGVRQKERMKALRAHVDVLTLTATPLPRTLNMALAGIRDVSLIGTPPQDRLSIKTFVTPWDTALIREACLREVRRGGQVYFLHNDVRSMARREHELKALLPEIDIRVAHGQMPERELERVMLDFYHQRFHILLCSTIIETGIDVPTANTIIIERADRFGLAQLHQLRGRVGRSRHRAYAYLLTPDPGALTADARKRLDAIASLEDLGVGFALASHDLEIRGAGELLGESQSGQINEVGFGLYSELLERAVATLKAGQEGAGESALFTRPTDIELHVPALLPEDYCPDPHLRLVFYKRITSAASDEELDDLAGELADRFGTPPKAATRLFRLARLRRLARPLGIARIDAGPKGARLQFTPNPALDPADLIALMQSAPRQYRLDGPNGLRIQAEWTDPDTRIDGIMALITRLGSGAQPLKTPAQTPLRPRVR</sequence>
<evidence type="ECO:0000256" key="11">
    <source>
        <dbReference type="ARBA" id="ARBA00061399"/>
    </source>
</evidence>
<dbReference type="HAMAP" id="MF_00969">
    <property type="entry name" value="TRCF"/>
    <property type="match status" value="1"/>
</dbReference>
<dbReference type="InterPro" id="IPR037235">
    <property type="entry name" value="TRCF-like_C_D7"/>
</dbReference>
<dbReference type="Pfam" id="PF02559">
    <property type="entry name" value="CarD_TRCF_RID"/>
    <property type="match status" value="1"/>
</dbReference>
<dbReference type="InterPro" id="IPR003711">
    <property type="entry name" value="CarD-like/TRCF_RID"/>
</dbReference>
<evidence type="ECO:0000313" key="19">
    <source>
        <dbReference type="Proteomes" id="UP000253250"/>
    </source>
</evidence>
<dbReference type="Pfam" id="PF00271">
    <property type="entry name" value="Helicase_C"/>
    <property type="match status" value="1"/>
</dbReference>